<reference evidence="11" key="1">
    <citation type="journal article" date="2019" name="Int. J. Syst. Evol. Microbiol.">
        <title>The Global Catalogue of Microorganisms (GCM) 10K type strain sequencing project: providing services to taxonomists for standard genome sequencing and annotation.</title>
        <authorList>
            <consortium name="The Broad Institute Genomics Platform"/>
            <consortium name="The Broad Institute Genome Sequencing Center for Infectious Disease"/>
            <person name="Wu L."/>
            <person name="Ma J."/>
        </authorList>
    </citation>
    <scope>NUCLEOTIDE SEQUENCE [LARGE SCALE GENOMIC DNA]</scope>
    <source>
        <strain evidence="11">CGMCC 4.7192</strain>
    </source>
</reference>
<keyword evidence="7 8" id="KW-0472">Membrane</keyword>
<dbReference type="Gene3D" id="1.10.3720.10">
    <property type="entry name" value="MetI-like"/>
    <property type="match status" value="1"/>
</dbReference>
<dbReference type="PROSITE" id="PS50928">
    <property type="entry name" value="ABC_TM1"/>
    <property type="match status" value="1"/>
</dbReference>
<evidence type="ECO:0000256" key="4">
    <source>
        <dbReference type="ARBA" id="ARBA00022475"/>
    </source>
</evidence>
<dbReference type="PANTHER" id="PTHR42929:SF1">
    <property type="entry name" value="INNER MEMBRANE ABC TRANSPORTER PERMEASE PROTEIN YDCU-RELATED"/>
    <property type="match status" value="1"/>
</dbReference>
<evidence type="ECO:0000256" key="6">
    <source>
        <dbReference type="ARBA" id="ARBA00022989"/>
    </source>
</evidence>
<feature type="domain" description="ABC transmembrane type-1" evidence="9">
    <location>
        <begin position="80"/>
        <end position="286"/>
    </location>
</feature>
<feature type="transmembrane region" description="Helical" evidence="8">
    <location>
        <begin position="166"/>
        <end position="188"/>
    </location>
</feature>
<dbReference type="InterPro" id="IPR035906">
    <property type="entry name" value="MetI-like_sf"/>
</dbReference>
<accession>A0ABW5BPC4</accession>
<feature type="transmembrane region" description="Helical" evidence="8">
    <location>
        <begin position="12"/>
        <end position="38"/>
    </location>
</feature>
<dbReference type="Proteomes" id="UP001597294">
    <property type="component" value="Unassembled WGS sequence"/>
</dbReference>
<proteinExistence type="inferred from homology"/>
<keyword evidence="6 8" id="KW-1133">Transmembrane helix</keyword>
<comment type="subcellular location">
    <subcellularLocation>
        <location evidence="1 8">Cell membrane</location>
        <topology evidence="1 8">Multi-pass membrane protein</topology>
    </subcellularLocation>
</comment>
<evidence type="ECO:0000256" key="8">
    <source>
        <dbReference type="RuleBase" id="RU363032"/>
    </source>
</evidence>
<evidence type="ECO:0000313" key="11">
    <source>
        <dbReference type="Proteomes" id="UP001597294"/>
    </source>
</evidence>
<evidence type="ECO:0000256" key="1">
    <source>
        <dbReference type="ARBA" id="ARBA00004651"/>
    </source>
</evidence>
<dbReference type="PANTHER" id="PTHR42929">
    <property type="entry name" value="INNER MEMBRANE ABC TRANSPORTER PERMEASE PROTEIN YDCU-RELATED-RELATED"/>
    <property type="match status" value="1"/>
</dbReference>
<organism evidence="10 11">
    <name type="scientific">Kiloniella antarctica</name>
    <dbReference type="NCBI Taxonomy" id="1550907"/>
    <lineage>
        <taxon>Bacteria</taxon>
        <taxon>Pseudomonadati</taxon>
        <taxon>Pseudomonadota</taxon>
        <taxon>Alphaproteobacteria</taxon>
        <taxon>Rhodospirillales</taxon>
        <taxon>Kiloniellaceae</taxon>
        <taxon>Kiloniella</taxon>
    </lineage>
</organism>
<protein>
    <submittedName>
        <fullName evidence="10">ABC transporter permease</fullName>
    </submittedName>
</protein>
<evidence type="ECO:0000256" key="5">
    <source>
        <dbReference type="ARBA" id="ARBA00022692"/>
    </source>
</evidence>
<keyword evidence="4" id="KW-1003">Cell membrane</keyword>
<evidence type="ECO:0000259" key="9">
    <source>
        <dbReference type="PROSITE" id="PS50928"/>
    </source>
</evidence>
<name>A0ABW5BPC4_9PROT</name>
<dbReference type="EMBL" id="JBHUII010000013">
    <property type="protein sequence ID" value="MFD2208018.1"/>
    <property type="molecule type" value="Genomic_DNA"/>
</dbReference>
<feature type="transmembrane region" description="Helical" evidence="8">
    <location>
        <begin position="74"/>
        <end position="100"/>
    </location>
</feature>
<feature type="transmembrane region" description="Helical" evidence="8">
    <location>
        <begin position="267"/>
        <end position="288"/>
    </location>
</feature>
<dbReference type="RefSeq" id="WP_380255231.1">
    <property type="nucleotide sequence ID" value="NZ_JBHUII010000013.1"/>
</dbReference>
<dbReference type="Pfam" id="PF00528">
    <property type="entry name" value="BPD_transp_1"/>
    <property type="match status" value="1"/>
</dbReference>
<sequence length="303" mass="33560">MALTSSPFRIRALLIGPAAAVIGIFVVIPLLLMAWISIQGRDYSGGVLWGELTADAYLRMIFERELDDTLAVNFSYILIILRSVWLSLLTTTVALIVGFPTALFMATRTPKWRAILVFMVTLPFWTNLLVRNYAWILLLRDHGTINGTLSWLGIISEPLPLLHTQFAVAVGLTYSFLPFMVLPIYASLEKIDLKLVESAFDLYANRWKTLKRVVFPLTKPGIVAGCILVFVPSLGSYVTPQLLGGGKTLMIGNLIGLQFGAARNWPFGAALGILLLALVMISLTYYTLKMKKTDSEKSGDDKE</sequence>
<feature type="transmembrane region" description="Helical" evidence="8">
    <location>
        <begin position="112"/>
        <end position="130"/>
    </location>
</feature>
<comment type="caution">
    <text evidence="10">The sequence shown here is derived from an EMBL/GenBank/DDBJ whole genome shotgun (WGS) entry which is preliminary data.</text>
</comment>
<dbReference type="SUPFAM" id="SSF161098">
    <property type="entry name" value="MetI-like"/>
    <property type="match status" value="1"/>
</dbReference>
<gene>
    <name evidence="10" type="ORF">ACFSKO_20565</name>
</gene>
<feature type="transmembrane region" description="Helical" evidence="8">
    <location>
        <begin position="213"/>
        <end position="234"/>
    </location>
</feature>
<keyword evidence="11" id="KW-1185">Reference proteome</keyword>
<evidence type="ECO:0000256" key="7">
    <source>
        <dbReference type="ARBA" id="ARBA00023136"/>
    </source>
</evidence>
<evidence type="ECO:0000313" key="10">
    <source>
        <dbReference type="EMBL" id="MFD2208018.1"/>
    </source>
</evidence>
<dbReference type="CDD" id="cd06261">
    <property type="entry name" value="TM_PBP2"/>
    <property type="match status" value="1"/>
</dbReference>
<evidence type="ECO:0000256" key="2">
    <source>
        <dbReference type="ARBA" id="ARBA00007069"/>
    </source>
</evidence>
<comment type="similarity">
    <text evidence="2">Belongs to the binding-protein-dependent transport system permease family. CysTW subfamily.</text>
</comment>
<keyword evidence="5 8" id="KW-0812">Transmembrane</keyword>
<dbReference type="InterPro" id="IPR000515">
    <property type="entry name" value="MetI-like"/>
</dbReference>
<evidence type="ECO:0000256" key="3">
    <source>
        <dbReference type="ARBA" id="ARBA00022448"/>
    </source>
</evidence>
<keyword evidence="3 8" id="KW-0813">Transport</keyword>